<dbReference type="AlphaFoldDB" id="A0A7I7MPD0"/>
<dbReference type="UniPathway" id="UPA00148">
    <property type="reaction ID" value="UER00236"/>
</dbReference>
<evidence type="ECO:0000256" key="12">
    <source>
        <dbReference type="ARBA" id="ARBA00022741"/>
    </source>
</evidence>
<dbReference type="KEGG" id="mshj:MSHI_10650"/>
<evidence type="ECO:0000256" key="18">
    <source>
        <dbReference type="PIRSR" id="PIRSR006135-1"/>
    </source>
</evidence>
<evidence type="ECO:0000256" key="5">
    <source>
        <dbReference type="ARBA" id="ARBA00004692"/>
    </source>
</evidence>
<evidence type="ECO:0000256" key="4">
    <source>
        <dbReference type="ARBA" id="ARBA00003889"/>
    </source>
</evidence>
<evidence type="ECO:0000313" key="21">
    <source>
        <dbReference type="Proteomes" id="UP000467236"/>
    </source>
</evidence>
<evidence type="ECO:0000256" key="1">
    <source>
        <dbReference type="ARBA" id="ARBA00000312"/>
    </source>
</evidence>
<comment type="pathway">
    <text evidence="6">Cofactor biosynthesis; adenosylcobalamin biosynthesis; adenosylcobalamin from cob(II)yrinate a,c-diamide: step 5/7.</text>
</comment>
<evidence type="ECO:0000256" key="13">
    <source>
        <dbReference type="ARBA" id="ARBA00022777"/>
    </source>
</evidence>
<protein>
    <recommendedName>
        <fullName evidence="16">Adenosylcobinamide kinase</fullName>
        <ecNumber evidence="8">2.7.1.156</ecNumber>
        <ecNumber evidence="9">2.7.7.62</ecNumber>
    </recommendedName>
    <alternativeName>
        <fullName evidence="17">Adenosylcobinamide-phosphate guanylyltransferase</fullName>
    </alternativeName>
</protein>
<evidence type="ECO:0000256" key="9">
    <source>
        <dbReference type="ARBA" id="ARBA00012523"/>
    </source>
</evidence>
<dbReference type="EMBL" id="AP022575">
    <property type="protein sequence ID" value="BBX73159.1"/>
    <property type="molecule type" value="Genomic_DNA"/>
</dbReference>
<evidence type="ECO:0000256" key="11">
    <source>
        <dbReference type="ARBA" id="ARBA00022679"/>
    </source>
</evidence>
<keyword evidence="15 19" id="KW-0342">GTP-binding</keyword>
<sequence length="191" mass="20495">MVVGKPPDPVRTLVLGGIRSGKSRWAERAVAASLPPGQPVRYLAAGPASQDDTEWARRVAGHRNRRPGHWLTVETDDIVTQLRESPHTPTLVDDLGAWLTRTLDRHHAWDHGSQDVVIQHTIEDMLDAVGGFAATLVLVSPEVGLTVVPATASGRRFADQLGGLNQRLAALCDRVVLVVAGQAVPIKPASP</sequence>
<evidence type="ECO:0000256" key="7">
    <source>
        <dbReference type="ARBA" id="ARBA00007490"/>
    </source>
</evidence>
<evidence type="ECO:0000256" key="8">
    <source>
        <dbReference type="ARBA" id="ARBA00012016"/>
    </source>
</evidence>
<dbReference type="GO" id="GO:0005525">
    <property type="term" value="F:GTP binding"/>
    <property type="evidence" value="ECO:0007669"/>
    <property type="project" value="UniProtKB-KW"/>
</dbReference>
<dbReference type="Gene3D" id="3.40.50.300">
    <property type="entry name" value="P-loop containing nucleotide triphosphate hydrolases"/>
    <property type="match status" value="1"/>
</dbReference>
<evidence type="ECO:0000256" key="10">
    <source>
        <dbReference type="ARBA" id="ARBA00022573"/>
    </source>
</evidence>
<dbReference type="Pfam" id="PF02283">
    <property type="entry name" value="CobU"/>
    <property type="match status" value="1"/>
</dbReference>
<keyword evidence="11" id="KW-0808">Transferase</keyword>
<dbReference type="GO" id="GO:0009236">
    <property type="term" value="P:cobalamin biosynthetic process"/>
    <property type="evidence" value="ECO:0007669"/>
    <property type="project" value="UniProtKB-UniPathway"/>
</dbReference>
<evidence type="ECO:0000256" key="15">
    <source>
        <dbReference type="ARBA" id="ARBA00023134"/>
    </source>
</evidence>
<comment type="catalytic activity">
    <reaction evidence="2">
        <text>adenosylcob(III)inamide phosphate + GTP + H(+) = adenosylcob(III)inamide-GDP + diphosphate</text>
        <dbReference type="Rhea" id="RHEA:22712"/>
        <dbReference type="ChEBI" id="CHEBI:15378"/>
        <dbReference type="ChEBI" id="CHEBI:33019"/>
        <dbReference type="ChEBI" id="CHEBI:37565"/>
        <dbReference type="ChEBI" id="CHEBI:58502"/>
        <dbReference type="ChEBI" id="CHEBI:60487"/>
        <dbReference type="EC" id="2.7.7.62"/>
    </reaction>
</comment>
<evidence type="ECO:0000256" key="3">
    <source>
        <dbReference type="ARBA" id="ARBA00001522"/>
    </source>
</evidence>
<feature type="binding site" evidence="19">
    <location>
        <begin position="63"/>
        <end position="66"/>
    </location>
    <ligand>
        <name>GTP</name>
        <dbReference type="ChEBI" id="CHEBI:37565"/>
    </ligand>
</feature>
<feature type="active site" description="GMP-histidine intermediate" evidence="18">
    <location>
        <position position="62"/>
    </location>
</feature>
<dbReference type="InterPro" id="IPR027417">
    <property type="entry name" value="P-loop_NTPase"/>
</dbReference>
<feature type="binding site" evidence="19">
    <location>
        <position position="93"/>
    </location>
    <ligand>
        <name>GTP</name>
        <dbReference type="ChEBI" id="CHEBI:37565"/>
    </ligand>
</feature>
<comment type="catalytic activity">
    <reaction evidence="3">
        <text>adenosylcob(III)inamide + GTP = adenosylcob(III)inamide phosphate + GDP + H(+)</text>
        <dbReference type="Rhea" id="RHEA:15765"/>
        <dbReference type="ChEBI" id="CHEBI:2480"/>
        <dbReference type="ChEBI" id="CHEBI:15378"/>
        <dbReference type="ChEBI" id="CHEBI:37565"/>
        <dbReference type="ChEBI" id="CHEBI:58189"/>
        <dbReference type="ChEBI" id="CHEBI:58502"/>
        <dbReference type="EC" id="2.7.1.156"/>
    </reaction>
</comment>
<dbReference type="InterPro" id="IPR003203">
    <property type="entry name" value="CobU/CobP"/>
</dbReference>
<keyword evidence="13 20" id="KW-0418">Kinase</keyword>
<comment type="pathway">
    <text evidence="5">Cofactor biosynthesis; adenosylcobalamin biosynthesis; adenosylcobalamin from cob(II)yrinate a,c-diamide: step 6/7.</text>
</comment>
<evidence type="ECO:0000256" key="19">
    <source>
        <dbReference type="PIRSR" id="PIRSR006135-2"/>
    </source>
</evidence>
<evidence type="ECO:0000256" key="17">
    <source>
        <dbReference type="ARBA" id="ARBA00030571"/>
    </source>
</evidence>
<comment type="function">
    <text evidence="4">Catalyzes ATP-dependent phosphorylation of adenosylcobinamide and addition of GMP to adenosylcobinamide phosphate.</text>
</comment>
<keyword evidence="12 19" id="KW-0547">Nucleotide-binding</keyword>
<dbReference type="PANTHER" id="PTHR34848">
    <property type="match status" value="1"/>
</dbReference>
<evidence type="ECO:0000256" key="2">
    <source>
        <dbReference type="ARBA" id="ARBA00000711"/>
    </source>
</evidence>
<gene>
    <name evidence="20" type="primary">cobU</name>
    <name evidence="20" type="ORF">MSHI_10650</name>
</gene>
<evidence type="ECO:0000313" key="20">
    <source>
        <dbReference type="EMBL" id="BBX73159.1"/>
    </source>
</evidence>
<evidence type="ECO:0000256" key="6">
    <source>
        <dbReference type="ARBA" id="ARBA00005159"/>
    </source>
</evidence>
<dbReference type="PIRSF" id="PIRSF006135">
    <property type="entry name" value="CobU"/>
    <property type="match status" value="1"/>
</dbReference>
<feature type="binding site" evidence="19">
    <location>
        <position position="74"/>
    </location>
    <ligand>
        <name>GTP</name>
        <dbReference type="ChEBI" id="CHEBI:37565"/>
    </ligand>
</feature>
<dbReference type="CDD" id="cd00544">
    <property type="entry name" value="CobU"/>
    <property type="match status" value="1"/>
</dbReference>
<feature type="binding site" evidence="19">
    <location>
        <begin position="16"/>
        <end position="23"/>
    </location>
    <ligand>
        <name>GTP</name>
        <dbReference type="ChEBI" id="CHEBI:37565"/>
    </ligand>
</feature>
<dbReference type="GO" id="GO:0008820">
    <property type="term" value="F:cobinamide phosphate guanylyltransferase activity"/>
    <property type="evidence" value="ECO:0007669"/>
    <property type="project" value="UniProtKB-EC"/>
</dbReference>
<dbReference type="GO" id="GO:0005524">
    <property type="term" value="F:ATP binding"/>
    <property type="evidence" value="ECO:0007669"/>
    <property type="project" value="UniProtKB-KW"/>
</dbReference>
<feature type="binding site" evidence="19">
    <location>
        <begin position="44"/>
        <end position="46"/>
    </location>
    <ligand>
        <name>GTP</name>
        <dbReference type="ChEBI" id="CHEBI:37565"/>
    </ligand>
</feature>
<dbReference type="EC" id="2.7.1.156" evidence="8"/>
<proteinExistence type="inferred from homology"/>
<dbReference type="SUPFAM" id="SSF52540">
    <property type="entry name" value="P-loop containing nucleoside triphosphate hydrolases"/>
    <property type="match status" value="1"/>
</dbReference>
<accession>A0A7I7MPD0</accession>
<dbReference type="GO" id="GO:0043752">
    <property type="term" value="F:adenosylcobinamide kinase activity"/>
    <property type="evidence" value="ECO:0007669"/>
    <property type="project" value="UniProtKB-EC"/>
</dbReference>
<keyword evidence="14" id="KW-0067">ATP-binding</keyword>
<comment type="similarity">
    <text evidence="7">Belongs to the CobU/CobP family.</text>
</comment>
<comment type="catalytic activity">
    <reaction evidence="1">
        <text>adenosylcob(III)inamide + ATP = adenosylcob(III)inamide phosphate + ADP + H(+)</text>
        <dbReference type="Rhea" id="RHEA:15769"/>
        <dbReference type="ChEBI" id="CHEBI:2480"/>
        <dbReference type="ChEBI" id="CHEBI:15378"/>
        <dbReference type="ChEBI" id="CHEBI:30616"/>
        <dbReference type="ChEBI" id="CHEBI:58502"/>
        <dbReference type="ChEBI" id="CHEBI:456216"/>
        <dbReference type="EC" id="2.7.1.156"/>
    </reaction>
</comment>
<dbReference type="PANTHER" id="PTHR34848:SF1">
    <property type="entry name" value="BIFUNCTIONAL ADENOSYLCOBALAMIN BIOSYNTHESIS PROTEIN COBU"/>
    <property type="match status" value="1"/>
</dbReference>
<name>A0A7I7MPD0_9MYCO</name>
<reference evidence="20 21" key="1">
    <citation type="journal article" date="2019" name="Emerg. Microbes Infect.">
        <title>Comprehensive subspecies identification of 175 nontuberculous mycobacteria species based on 7547 genomic profiles.</title>
        <authorList>
            <person name="Matsumoto Y."/>
            <person name="Kinjo T."/>
            <person name="Motooka D."/>
            <person name="Nabeya D."/>
            <person name="Jung N."/>
            <person name="Uechi K."/>
            <person name="Horii T."/>
            <person name="Iida T."/>
            <person name="Fujita J."/>
            <person name="Nakamura S."/>
        </authorList>
    </citation>
    <scope>NUCLEOTIDE SEQUENCE [LARGE SCALE GENOMIC DNA]</scope>
    <source>
        <strain evidence="20 21">JCM 14233</strain>
    </source>
</reference>
<keyword evidence="10" id="KW-0169">Cobalamin biosynthesis</keyword>
<keyword evidence="21" id="KW-1185">Reference proteome</keyword>
<evidence type="ECO:0000256" key="16">
    <source>
        <dbReference type="ARBA" id="ARBA00029570"/>
    </source>
</evidence>
<dbReference type="EC" id="2.7.7.62" evidence="9"/>
<dbReference type="Proteomes" id="UP000467236">
    <property type="component" value="Chromosome"/>
</dbReference>
<evidence type="ECO:0000256" key="14">
    <source>
        <dbReference type="ARBA" id="ARBA00022840"/>
    </source>
</evidence>
<organism evidence="20 21">
    <name type="scientific">Mycobacterium shinjukuense</name>
    <dbReference type="NCBI Taxonomy" id="398694"/>
    <lineage>
        <taxon>Bacteria</taxon>
        <taxon>Bacillati</taxon>
        <taxon>Actinomycetota</taxon>
        <taxon>Actinomycetes</taxon>
        <taxon>Mycobacteriales</taxon>
        <taxon>Mycobacteriaceae</taxon>
        <taxon>Mycobacterium</taxon>
    </lineage>
</organism>